<comment type="caution">
    <text evidence="1">The sequence shown here is derived from an EMBL/GenBank/DDBJ whole genome shotgun (WGS) entry which is preliminary data.</text>
</comment>
<proteinExistence type="predicted"/>
<organism evidence="1">
    <name type="scientific">bioreactor metagenome</name>
    <dbReference type="NCBI Taxonomy" id="1076179"/>
    <lineage>
        <taxon>unclassified sequences</taxon>
        <taxon>metagenomes</taxon>
        <taxon>ecological metagenomes</taxon>
    </lineage>
</organism>
<protein>
    <submittedName>
        <fullName evidence="1">Uncharacterized protein</fullName>
    </submittedName>
</protein>
<evidence type="ECO:0000313" key="1">
    <source>
        <dbReference type="EMBL" id="MPN20024.1"/>
    </source>
</evidence>
<accession>A0A645G7D5</accession>
<gene>
    <name evidence="1" type="ORF">SDC9_167400</name>
</gene>
<dbReference type="AlphaFoldDB" id="A0A645G7D5"/>
<name>A0A645G7D5_9ZZZZ</name>
<sequence length="211" mass="23119">MVRIQHGFAPRVLVAVGGQRRHLGDQPFGGLLDRLRGVGDRVETVGGQHHQAAGQHRHRVRAAREHLEELPHPFVHHGLAADPVFPGGQLGGGRQLAIDHQIGGLQEGRLLGQLLDRIPAVAQDSGVPVDIGDGRHRRSGVRQPIVIGRIACFRQQLADVDTRRTLGRHHDRCLEIGFQAADTHGIAHLRLFLPLAIRQRCVGPSTLLRGR</sequence>
<dbReference type="EMBL" id="VSSQ01067678">
    <property type="protein sequence ID" value="MPN20024.1"/>
    <property type="molecule type" value="Genomic_DNA"/>
</dbReference>
<reference evidence="1" key="1">
    <citation type="submission" date="2019-08" db="EMBL/GenBank/DDBJ databases">
        <authorList>
            <person name="Kucharzyk K."/>
            <person name="Murdoch R.W."/>
            <person name="Higgins S."/>
            <person name="Loffler F."/>
        </authorList>
    </citation>
    <scope>NUCLEOTIDE SEQUENCE</scope>
</reference>